<name>A0A3A6PXU9_9EURY</name>
<feature type="region of interest" description="Disordered" evidence="1">
    <location>
        <begin position="153"/>
        <end position="172"/>
    </location>
</feature>
<evidence type="ECO:0000313" key="3">
    <source>
        <dbReference type="Proteomes" id="UP000281564"/>
    </source>
</evidence>
<feature type="region of interest" description="Disordered" evidence="1">
    <location>
        <begin position="115"/>
        <end position="134"/>
    </location>
</feature>
<reference evidence="2 3" key="1">
    <citation type="submission" date="2018-06" db="EMBL/GenBank/DDBJ databases">
        <title>Halonotius sp. F13-13 a new haloarchaeeon isolated from a solar saltern from Isla Cristina, Huelva, Spain.</title>
        <authorList>
            <person name="Duran-Viseras A."/>
            <person name="Sanchez-Porro C."/>
            <person name="Ventosa A."/>
        </authorList>
    </citation>
    <scope>NUCLEOTIDE SEQUENCE [LARGE SCALE GENOMIC DNA]</scope>
    <source>
        <strain evidence="2 3">CECT 7525</strain>
    </source>
</reference>
<evidence type="ECO:0000256" key="1">
    <source>
        <dbReference type="SAM" id="MobiDB-lite"/>
    </source>
</evidence>
<sequence>MSDTEDAPPPFENPFDMARSAEERVYDTVLQTRQPTTATEMADDADCDPKTARKYLDWFGTLGVVTKYDGEPPTYERNDRYFEWRRINELASKPAAELQSQVRSLTERIETYEQRYDADDPAEVDALAPPDDISTETAYAELTDWQTARSELRRHEQARRLQAGDSSPPVRQ</sequence>
<keyword evidence="3" id="KW-1185">Reference proteome</keyword>
<gene>
    <name evidence="2" type="ORF">DP106_12575</name>
</gene>
<dbReference type="Pfam" id="PF24033">
    <property type="entry name" value="DUF7342"/>
    <property type="match status" value="1"/>
</dbReference>
<dbReference type="InterPro" id="IPR055766">
    <property type="entry name" value="DUF7342"/>
</dbReference>
<dbReference type="EMBL" id="QMDW01000023">
    <property type="protein sequence ID" value="RJX48240.1"/>
    <property type="molecule type" value="Genomic_DNA"/>
</dbReference>
<dbReference type="AlphaFoldDB" id="A0A3A6PXU9"/>
<dbReference type="RefSeq" id="WP_120085814.1">
    <property type="nucleotide sequence ID" value="NZ_QMDW01000023.1"/>
</dbReference>
<comment type="caution">
    <text evidence="2">The sequence shown here is derived from an EMBL/GenBank/DDBJ whole genome shotgun (WGS) entry which is preliminary data.</text>
</comment>
<evidence type="ECO:0000313" key="2">
    <source>
        <dbReference type="EMBL" id="RJX48240.1"/>
    </source>
</evidence>
<dbReference type="OrthoDB" id="240032at2157"/>
<proteinExistence type="predicted"/>
<dbReference type="Proteomes" id="UP000281564">
    <property type="component" value="Unassembled WGS sequence"/>
</dbReference>
<organism evidence="2 3">
    <name type="scientific">Halonotius pteroides</name>
    <dbReference type="NCBI Taxonomy" id="268735"/>
    <lineage>
        <taxon>Archaea</taxon>
        <taxon>Methanobacteriati</taxon>
        <taxon>Methanobacteriota</taxon>
        <taxon>Stenosarchaea group</taxon>
        <taxon>Halobacteria</taxon>
        <taxon>Halobacteriales</taxon>
        <taxon>Haloferacaceae</taxon>
        <taxon>Halonotius</taxon>
    </lineage>
</organism>
<accession>A0A3A6PXU9</accession>
<protein>
    <submittedName>
        <fullName evidence="2">Sugar-specific transcriptional regulator TrmB</fullName>
    </submittedName>
</protein>